<dbReference type="PROSITE" id="PS50885">
    <property type="entry name" value="HAMP"/>
    <property type="match status" value="1"/>
</dbReference>
<dbReference type="InterPro" id="IPR051552">
    <property type="entry name" value="HptR"/>
</dbReference>
<dbReference type="PANTHER" id="PTHR42713">
    <property type="entry name" value="HISTIDINE KINASE-RELATED"/>
    <property type="match status" value="1"/>
</dbReference>
<evidence type="ECO:0000256" key="4">
    <source>
        <dbReference type="SAM" id="Phobius"/>
    </source>
</evidence>
<accession>A0ABS7CCX0</accession>
<feature type="transmembrane region" description="Helical" evidence="4">
    <location>
        <begin position="36"/>
        <end position="55"/>
    </location>
</feature>
<dbReference type="CDD" id="cd06225">
    <property type="entry name" value="HAMP"/>
    <property type="match status" value="1"/>
</dbReference>
<comment type="subcellular location">
    <subcellularLocation>
        <location evidence="1">Cell membrane</location>
    </subcellularLocation>
</comment>
<keyword evidence="3 4" id="KW-0472">Membrane</keyword>
<evidence type="ECO:0000259" key="5">
    <source>
        <dbReference type="PROSITE" id="PS50885"/>
    </source>
</evidence>
<keyword evidence="4" id="KW-0812">Transmembrane</keyword>
<organism evidence="6 7">
    <name type="scientific">Paenibacillus sepulcri</name>
    <dbReference type="NCBI Taxonomy" id="359917"/>
    <lineage>
        <taxon>Bacteria</taxon>
        <taxon>Bacillati</taxon>
        <taxon>Bacillota</taxon>
        <taxon>Bacilli</taxon>
        <taxon>Bacillales</taxon>
        <taxon>Paenibacillaceae</taxon>
        <taxon>Paenibacillus</taxon>
    </lineage>
</organism>
<sequence length="454" mass="52620">MKITASQFKGKVVRDLTLFHKMVQRFRDMRIASKMFAGYFVLVLLPTIAFSSIFYNQFYTNIFKDYSQSKQHLIEQAGGSLEVSLAQTESIYNLFQYNPEVIDYIGGHYMSEADQVYNYLKSIRPVFNFAYSGNSSINSVRLYMYNEHVLPVASEVGYYSDLKNTDVISRLKTLPMNKGLWIVETHQTDTIPSMTYYQKIYDSSFSIELGIMEVNVKPGITQDFFNSVSSVPDRNIMFFQEDRILYRDMNMKLSEGQTTAILDRLQKQPGFYYWSEHKLFVNSVAVQGLPFRILLINGIDEAFSDMREKTVGFAVIIIGLLALLSLIYYLTVSMLTKRIVRLAKHMRRVDQNNLMEYAGRVDQDEVGLLTVSYNSMIRRIDDLLNRVHRAELMKKEADYQVLQAQIKPHFLYNTLESIRMLAELNDDEEVVEAIYTFGRLLRYSLSSGENDTPL</sequence>
<comment type="caution">
    <text evidence="6">The sequence shown here is derived from an EMBL/GenBank/DDBJ whole genome shotgun (WGS) entry which is preliminary data.</text>
</comment>
<feature type="transmembrane region" description="Helical" evidence="4">
    <location>
        <begin position="311"/>
        <end position="331"/>
    </location>
</feature>
<dbReference type="GO" id="GO:0016301">
    <property type="term" value="F:kinase activity"/>
    <property type="evidence" value="ECO:0007669"/>
    <property type="project" value="UniProtKB-KW"/>
</dbReference>
<name>A0ABS7CCX0_9BACL</name>
<protein>
    <submittedName>
        <fullName evidence="6">Histidine kinase</fullName>
    </submittedName>
</protein>
<dbReference type="Pfam" id="PF06580">
    <property type="entry name" value="His_kinase"/>
    <property type="match status" value="1"/>
</dbReference>
<keyword evidence="6" id="KW-0418">Kinase</keyword>
<evidence type="ECO:0000313" key="6">
    <source>
        <dbReference type="EMBL" id="MBW7458790.1"/>
    </source>
</evidence>
<evidence type="ECO:0000256" key="1">
    <source>
        <dbReference type="ARBA" id="ARBA00004236"/>
    </source>
</evidence>
<evidence type="ECO:0000256" key="2">
    <source>
        <dbReference type="ARBA" id="ARBA00022475"/>
    </source>
</evidence>
<dbReference type="Gene3D" id="6.10.340.10">
    <property type="match status" value="1"/>
</dbReference>
<keyword evidence="6" id="KW-0808">Transferase</keyword>
<dbReference type="InterPro" id="IPR010559">
    <property type="entry name" value="Sig_transdc_His_kin_internal"/>
</dbReference>
<dbReference type="Proteomes" id="UP001519887">
    <property type="component" value="Unassembled WGS sequence"/>
</dbReference>
<keyword evidence="2" id="KW-1003">Cell membrane</keyword>
<evidence type="ECO:0000313" key="7">
    <source>
        <dbReference type="Proteomes" id="UP001519887"/>
    </source>
</evidence>
<dbReference type="InterPro" id="IPR003660">
    <property type="entry name" value="HAMP_dom"/>
</dbReference>
<keyword evidence="7" id="KW-1185">Reference proteome</keyword>
<gene>
    <name evidence="6" type="ORF">K0U00_32570</name>
</gene>
<reference evidence="6 7" key="1">
    <citation type="submission" date="2021-07" db="EMBL/GenBank/DDBJ databases">
        <title>Paenibacillus radiodurans sp. nov., isolated from the southeastern edge of Tengger Desert.</title>
        <authorList>
            <person name="Zhang G."/>
        </authorList>
    </citation>
    <scope>NUCLEOTIDE SEQUENCE [LARGE SCALE GENOMIC DNA]</scope>
    <source>
        <strain evidence="6 7">CCM 7311</strain>
    </source>
</reference>
<keyword evidence="4" id="KW-1133">Transmembrane helix</keyword>
<feature type="domain" description="HAMP" evidence="5">
    <location>
        <begin position="333"/>
        <end position="385"/>
    </location>
</feature>
<dbReference type="EMBL" id="JAHZIK010001345">
    <property type="protein sequence ID" value="MBW7458790.1"/>
    <property type="molecule type" value="Genomic_DNA"/>
</dbReference>
<feature type="non-terminal residue" evidence="6">
    <location>
        <position position="454"/>
    </location>
</feature>
<dbReference type="PANTHER" id="PTHR42713:SF2">
    <property type="entry name" value="TWO-COMPONENT SENSOR KINASE YESM"/>
    <property type="match status" value="1"/>
</dbReference>
<proteinExistence type="predicted"/>
<evidence type="ECO:0000256" key="3">
    <source>
        <dbReference type="ARBA" id="ARBA00023136"/>
    </source>
</evidence>
<dbReference type="SMART" id="SM00304">
    <property type="entry name" value="HAMP"/>
    <property type="match status" value="1"/>
</dbReference>